<dbReference type="GO" id="GO:0009244">
    <property type="term" value="P:lipopolysaccharide core region biosynthetic process"/>
    <property type="evidence" value="ECO:0007669"/>
    <property type="project" value="UniProtKB-UniRule"/>
</dbReference>
<dbReference type="UniPathway" id="UPA00958"/>
<accession>A0A7D5VAP1</accession>
<keyword evidence="11" id="KW-1185">Reference proteome</keyword>
<dbReference type="InterPro" id="IPR007507">
    <property type="entry name" value="Glycos_transf_N"/>
</dbReference>
<keyword evidence="4 8" id="KW-0808">Transferase</keyword>
<sequence length="425" mass="46488">MARWIYRFALWLAFPLIWLYLLKRARKQPAYRLHWAERLGYYPQNIIRKDLCVDTRPIWVHAVSVGEMRASQPVVQALHQRYPDAPILLSCMTPTGRATAHELFGSTSGINARVVFLPYDYPSAIARFLAAFQPRLGLIVDTEIWPNCIEHCQCAGVPLVLANARMSQKSLAGYLKVAPLFRAVMPKFAAVLAQSAADAERLQQMGAVNVQVMGNVKFDNQLDPLLMARGQAWKNTLARKIILLASSRDGEEVLVLQALGSLSADTLLIIVPRHPQRFDTVAALLNAQGLDYVRRSQWEGEPTSAQVILGDSMGEMVAWYSVADVTIMGGSLLKFGSQNLIEAAACGCPVMLGPSTFNFAQASAEAIAAGAAWQGADAASVCQEALAILGDTPRLRAMGQAGITFSQAHRGATEKLLSAVKQWLE</sequence>
<keyword evidence="10" id="KW-0328">Glycosyltransferase</keyword>
<dbReference type="InterPro" id="IPR038107">
    <property type="entry name" value="Glycos_transf_N_sf"/>
</dbReference>
<protein>
    <recommendedName>
        <fullName evidence="3 8">3-deoxy-D-manno-octulosonic acid transferase</fullName>
        <shortName evidence="8">Kdo transferase</shortName>
        <ecNumber evidence="2 8">2.4.99.12</ecNumber>
    </recommendedName>
    <alternativeName>
        <fullName evidence="5 8">Lipid IV(A) 3-deoxy-D-manno-octulosonic acid transferase</fullName>
    </alternativeName>
</protein>
<evidence type="ECO:0000256" key="1">
    <source>
        <dbReference type="ARBA" id="ARBA00004713"/>
    </source>
</evidence>
<keyword evidence="8" id="KW-0472">Membrane</keyword>
<dbReference type="Gene3D" id="3.40.50.11720">
    <property type="entry name" value="3-Deoxy-D-manno-octulosonic-acid transferase, N-terminal domain"/>
    <property type="match status" value="1"/>
</dbReference>
<evidence type="ECO:0000256" key="3">
    <source>
        <dbReference type="ARBA" id="ARBA00019077"/>
    </source>
</evidence>
<dbReference type="EMBL" id="CP058952">
    <property type="protein sequence ID" value="QLI81760.1"/>
    <property type="molecule type" value="Genomic_DNA"/>
</dbReference>
<dbReference type="GO" id="GO:0043842">
    <property type="term" value="F:Kdo transferase activity"/>
    <property type="evidence" value="ECO:0007669"/>
    <property type="project" value="UniProtKB-EC"/>
</dbReference>
<reference evidence="10 11" key="1">
    <citation type="journal article" date="2016" name="Int. J. Syst. Evol. Microbiol.">
        <title>Chitinibacter fontanus sp. nov., isolated from a spring.</title>
        <authorList>
            <person name="Sheu S.Y."/>
            <person name="Li Y.S."/>
            <person name="Young C.C."/>
            <person name="Chen W.M."/>
        </authorList>
    </citation>
    <scope>NUCLEOTIDE SEQUENCE [LARGE SCALE GENOMIC DNA]</scope>
    <source>
        <strain evidence="10 11">STM-7</strain>
    </source>
</reference>
<keyword evidence="8" id="KW-1003">Cell membrane</keyword>
<evidence type="ECO:0000256" key="8">
    <source>
        <dbReference type="RuleBase" id="RU365103"/>
    </source>
</evidence>
<feature type="domain" description="3-deoxy-D-manno-octulosonic-acid transferase N-terminal" evidence="9">
    <location>
        <begin position="34"/>
        <end position="219"/>
    </location>
</feature>
<dbReference type="FunFam" id="3.40.50.11720:FF:000001">
    <property type="entry name" value="3-deoxy-D-manno-octulosonic acid transferase"/>
    <property type="match status" value="1"/>
</dbReference>
<dbReference type="GO" id="GO:0005886">
    <property type="term" value="C:plasma membrane"/>
    <property type="evidence" value="ECO:0007669"/>
    <property type="project" value="UniProtKB-SubCell"/>
</dbReference>
<comment type="function">
    <text evidence="8">Involved in lipopolysaccharide (LPS) biosynthesis. Catalyzes the transfer of 3-deoxy-D-manno-octulosonate (Kdo) residue(s) from CMP-Kdo to lipid IV(A), the tetraacyldisaccharide-1,4'-bisphosphate precursor of lipid A.</text>
</comment>
<evidence type="ECO:0000256" key="4">
    <source>
        <dbReference type="ARBA" id="ARBA00022679"/>
    </source>
</evidence>
<dbReference type="PANTHER" id="PTHR42755:SF1">
    <property type="entry name" value="3-DEOXY-D-MANNO-OCTULOSONIC ACID TRANSFERASE, MITOCHONDRIAL-RELATED"/>
    <property type="match status" value="1"/>
</dbReference>
<dbReference type="EC" id="2.4.99.12" evidence="2 8"/>
<evidence type="ECO:0000313" key="11">
    <source>
        <dbReference type="Proteomes" id="UP000510822"/>
    </source>
</evidence>
<dbReference type="InterPro" id="IPR039901">
    <property type="entry name" value="Kdotransferase"/>
</dbReference>
<keyword evidence="8" id="KW-0448">Lipopolysaccharide biosynthesis</keyword>
<dbReference type="Pfam" id="PF04413">
    <property type="entry name" value="Glycos_transf_N"/>
    <property type="match status" value="1"/>
</dbReference>
<evidence type="ECO:0000256" key="6">
    <source>
        <dbReference type="ARBA" id="ARBA00049183"/>
    </source>
</evidence>
<dbReference type="GO" id="GO:0009245">
    <property type="term" value="P:lipid A biosynthetic process"/>
    <property type="evidence" value="ECO:0007669"/>
    <property type="project" value="TreeGrafter"/>
</dbReference>
<dbReference type="AlphaFoldDB" id="A0A7D5VAP1"/>
<proteinExistence type="inferred from homology"/>
<evidence type="ECO:0000256" key="5">
    <source>
        <dbReference type="ARBA" id="ARBA00031445"/>
    </source>
</evidence>
<dbReference type="Gene3D" id="3.40.50.2000">
    <property type="entry name" value="Glycogen Phosphorylase B"/>
    <property type="match status" value="1"/>
</dbReference>
<organism evidence="10 11">
    <name type="scientific">Chitinibacter fontanus</name>
    <dbReference type="NCBI Taxonomy" id="1737446"/>
    <lineage>
        <taxon>Bacteria</taxon>
        <taxon>Pseudomonadati</taxon>
        <taxon>Pseudomonadota</taxon>
        <taxon>Betaproteobacteria</taxon>
        <taxon>Neisseriales</taxon>
        <taxon>Chitinibacteraceae</taxon>
        <taxon>Chitinibacter</taxon>
    </lineage>
</organism>
<comment type="similarity">
    <text evidence="8">Belongs to the glycosyltransferase group 1 family.</text>
</comment>
<dbReference type="PANTHER" id="PTHR42755">
    <property type="entry name" value="3-DEOXY-MANNO-OCTULOSONATE CYTIDYLYLTRANSFERASE"/>
    <property type="match status" value="1"/>
</dbReference>
<evidence type="ECO:0000313" key="10">
    <source>
        <dbReference type="EMBL" id="QLI81760.1"/>
    </source>
</evidence>
<comment type="catalytic activity">
    <reaction evidence="6 8">
        <text>lipid IVA (E. coli) + CMP-3-deoxy-beta-D-manno-octulosonate = alpha-Kdo-(2-&gt;6)-lipid IVA (E. coli) + CMP + H(+)</text>
        <dbReference type="Rhea" id="RHEA:28066"/>
        <dbReference type="ChEBI" id="CHEBI:15378"/>
        <dbReference type="ChEBI" id="CHEBI:58603"/>
        <dbReference type="ChEBI" id="CHEBI:60364"/>
        <dbReference type="ChEBI" id="CHEBI:60377"/>
        <dbReference type="ChEBI" id="CHEBI:85987"/>
        <dbReference type="EC" id="2.4.99.12"/>
    </reaction>
</comment>
<dbReference type="Proteomes" id="UP000510822">
    <property type="component" value="Chromosome"/>
</dbReference>
<comment type="subcellular location">
    <subcellularLocation>
        <location evidence="8">Cell membrane</location>
    </subcellularLocation>
</comment>
<name>A0A7D5VAP1_9NEIS</name>
<dbReference type="KEGG" id="cfon:HZU75_09565"/>
<feature type="active site" description="Proton acceptor" evidence="7">
    <location>
        <position position="67"/>
    </location>
</feature>
<evidence type="ECO:0000256" key="7">
    <source>
        <dbReference type="PIRSR" id="PIRSR639901-1"/>
    </source>
</evidence>
<gene>
    <name evidence="10" type="primary">waaA</name>
    <name evidence="10" type="ORF">HZU75_09565</name>
</gene>
<dbReference type="NCBIfam" id="NF004386">
    <property type="entry name" value="PRK05749.1-2"/>
    <property type="match status" value="1"/>
</dbReference>
<evidence type="ECO:0000259" key="9">
    <source>
        <dbReference type="Pfam" id="PF04413"/>
    </source>
</evidence>
<comment type="pathway">
    <text evidence="1 8">Bacterial outer membrane biogenesis; LPS core biosynthesis.</text>
</comment>
<evidence type="ECO:0000256" key="2">
    <source>
        <dbReference type="ARBA" id="ARBA00012621"/>
    </source>
</evidence>
<dbReference type="SUPFAM" id="SSF53756">
    <property type="entry name" value="UDP-Glycosyltransferase/glycogen phosphorylase"/>
    <property type="match status" value="1"/>
</dbReference>
<dbReference type="RefSeq" id="WP_180305868.1">
    <property type="nucleotide sequence ID" value="NZ_CP058952.1"/>
</dbReference>